<sequence>MHKFLKYLGVAACALLAGLVLARTSTHAASKESHFVKEDQQVTENTYYITAKQAQQFKEQNPNAVVLAVAYGKVPGFSKGHIPGAVQMSTNDVESQAAKWNLLDASQLRKNFLKKGVTADTPLIVYSPDISAASRVAFAAYYLGVKNIKIIDGGQQAWKKAGLPLEKKSVQPKKQTDFGSNTVAHPEAYIKTPADLLKAEKKNPDLKLVSTRSWKEYIGDISGYSYIKETGEPKGAIYGRVSKSSSDVAYLTNADGTIKDPKAELAYWAKKGITPDQEVVFYCGTGWRACVPFFLAKEEGFKNVQLYDGGWYQWNMEHKKDPKKYPVQKGEPGTKNFKVETTVSAER</sequence>
<accession>A0ABN0D632</accession>
<dbReference type="InterPro" id="IPR036873">
    <property type="entry name" value="Rhodanese-like_dom_sf"/>
</dbReference>
<dbReference type="PANTHER" id="PTHR11364:SF27">
    <property type="entry name" value="SULFURTRANSFERASE"/>
    <property type="match status" value="1"/>
</dbReference>
<dbReference type="Pfam" id="PF00581">
    <property type="entry name" value="Rhodanese"/>
    <property type="match status" value="2"/>
</dbReference>
<evidence type="ECO:0000256" key="4">
    <source>
        <dbReference type="SAM" id="SignalP"/>
    </source>
</evidence>
<evidence type="ECO:0000256" key="3">
    <source>
        <dbReference type="SAM" id="MobiDB-lite"/>
    </source>
</evidence>
<dbReference type="Proteomes" id="UP000006035">
    <property type="component" value="Unassembled WGS sequence"/>
</dbReference>
<name>A0ABN0D632_9LACO</name>
<evidence type="ECO:0000313" key="7">
    <source>
        <dbReference type="Proteomes" id="UP000006035"/>
    </source>
</evidence>
<feature type="region of interest" description="Disordered" evidence="3">
    <location>
        <begin position="323"/>
        <end position="347"/>
    </location>
</feature>
<evidence type="ECO:0000259" key="5">
    <source>
        <dbReference type="PROSITE" id="PS50206"/>
    </source>
</evidence>
<feature type="domain" description="Rhodanese" evidence="5">
    <location>
        <begin position="60"/>
        <end position="167"/>
    </location>
</feature>
<dbReference type="Gene3D" id="3.40.250.10">
    <property type="entry name" value="Rhodanese-like domain"/>
    <property type="match status" value="2"/>
</dbReference>
<dbReference type="SUPFAM" id="SSF52821">
    <property type="entry name" value="Rhodanese/Cell cycle control phosphatase"/>
    <property type="match status" value="2"/>
</dbReference>
<dbReference type="InterPro" id="IPR001763">
    <property type="entry name" value="Rhodanese-like_dom"/>
</dbReference>
<evidence type="ECO:0000256" key="1">
    <source>
        <dbReference type="ARBA" id="ARBA00022679"/>
    </source>
</evidence>
<dbReference type="PROSITE" id="PS50206">
    <property type="entry name" value="RHODANESE_3"/>
    <property type="match status" value="2"/>
</dbReference>
<gene>
    <name evidence="6" type="ORF">HMPREF9102_1385</name>
</gene>
<protein>
    <submittedName>
        <fullName evidence="6">Rhodanese-like protein</fullName>
    </submittedName>
</protein>
<keyword evidence="1" id="KW-0808">Transferase</keyword>
<dbReference type="InterPro" id="IPR045078">
    <property type="entry name" value="TST/MPST-like"/>
</dbReference>
<dbReference type="EMBL" id="AFTL01000012">
    <property type="protein sequence ID" value="EGS37410.1"/>
    <property type="molecule type" value="Genomic_DNA"/>
</dbReference>
<comment type="caution">
    <text evidence="6">The sequence shown here is derived from an EMBL/GenBank/DDBJ whole genome shotgun (WGS) entry which is preliminary data.</text>
</comment>
<keyword evidence="4" id="KW-0732">Signal</keyword>
<dbReference type="CDD" id="cd01449">
    <property type="entry name" value="TST_Repeat_2"/>
    <property type="match status" value="1"/>
</dbReference>
<organism evidence="6 7">
    <name type="scientific">Limosilactobacillus oris F0423</name>
    <dbReference type="NCBI Taxonomy" id="944562"/>
    <lineage>
        <taxon>Bacteria</taxon>
        <taxon>Bacillati</taxon>
        <taxon>Bacillota</taxon>
        <taxon>Bacilli</taxon>
        <taxon>Lactobacillales</taxon>
        <taxon>Lactobacillaceae</taxon>
        <taxon>Limosilactobacillus</taxon>
    </lineage>
</organism>
<evidence type="ECO:0000256" key="2">
    <source>
        <dbReference type="ARBA" id="ARBA00022737"/>
    </source>
</evidence>
<keyword evidence="2" id="KW-0677">Repeat</keyword>
<keyword evidence="7" id="KW-1185">Reference proteome</keyword>
<dbReference type="SMART" id="SM00450">
    <property type="entry name" value="RHOD"/>
    <property type="match status" value="2"/>
</dbReference>
<proteinExistence type="predicted"/>
<evidence type="ECO:0000313" key="6">
    <source>
        <dbReference type="EMBL" id="EGS37410.1"/>
    </source>
</evidence>
<feature type="chain" id="PRO_5045277537" evidence="4">
    <location>
        <begin position="23"/>
        <end position="347"/>
    </location>
</feature>
<feature type="signal peptide" evidence="4">
    <location>
        <begin position="1"/>
        <end position="22"/>
    </location>
</feature>
<dbReference type="RefSeq" id="WP_003715431.1">
    <property type="nucleotide sequence ID" value="NZ_AFTL01000012.1"/>
</dbReference>
<reference evidence="6 7" key="1">
    <citation type="submission" date="2011-05" db="EMBL/GenBank/DDBJ databases">
        <authorList>
            <person name="Durkin A.S."/>
            <person name="Kim M."/>
            <person name="Radune D."/>
            <person name="Hostetler J."/>
            <person name="Torralba M."/>
            <person name="Gillis M."/>
            <person name="Methe B."/>
            <person name="Sutton G."/>
            <person name="Nelson K.E."/>
        </authorList>
    </citation>
    <scope>NUCLEOTIDE SEQUENCE [LARGE SCALE GENOMIC DNA]</scope>
    <source>
        <strain evidence="6 7">F0423</strain>
    </source>
</reference>
<dbReference type="PANTHER" id="PTHR11364">
    <property type="entry name" value="THIOSULFATE SULFERTANSFERASE"/>
    <property type="match status" value="1"/>
</dbReference>
<feature type="domain" description="Rhodanese" evidence="5">
    <location>
        <begin position="202"/>
        <end position="320"/>
    </location>
</feature>